<keyword evidence="2" id="KW-1185">Reference proteome</keyword>
<gene>
    <name evidence="1" type="ORF">NC653_000174</name>
</gene>
<name>A0AAD6WEZ3_9ROSI</name>
<dbReference type="EMBL" id="JAQIZT010000001">
    <property type="protein sequence ID" value="KAJ7009411.1"/>
    <property type="molecule type" value="Genomic_DNA"/>
</dbReference>
<dbReference type="AlphaFoldDB" id="A0AAD6WEZ3"/>
<organism evidence="1 2">
    <name type="scientific">Populus alba x Populus x berolinensis</name>
    <dbReference type="NCBI Taxonomy" id="444605"/>
    <lineage>
        <taxon>Eukaryota</taxon>
        <taxon>Viridiplantae</taxon>
        <taxon>Streptophyta</taxon>
        <taxon>Embryophyta</taxon>
        <taxon>Tracheophyta</taxon>
        <taxon>Spermatophyta</taxon>
        <taxon>Magnoliopsida</taxon>
        <taxon>eudicotyledons</taxon>
        <taxon>Gunneridae</taxon>
        <taxon>Pentapetalae</taxon>
        <taxon>rosids</taxon>
        <taxon>fabids</taxon>
        <taxon>Malpighiales</taxon>
        <taxon>Salicaceae</taxon>
        <taxon>Saliceae</taxon>
        <taxon>Populus</taxon>
    </lineage>
</organism>
<proteinExistence type="predicted"/>
<reference evidence="1 2" key="1">
    <citation type="journal article" date="2023" name="Mol. Ecol. Resour.">
        <title>Chromosome-level genome assembly of a triploid poplar Populus alba 'Berolinensis'.</title>
        <authorList>
            <person name="Chen S."/>
            <person name="Yu Y."/>
            <person name="Wang X."/>
            <person name="Wang S."/>
            <person name="Zhang T."/>
            <person name="Zhou Y."/>
            <person name="He R."/>
            <person name="Meng N."/>
            <person name="Wang Y."/>
            <person name="Liu W."/>
            <person name="Liu Z."/>
            <person name="Liu J."/>
            <person name="Guo Q."/>
            <person name="Huang H."/>
            <person name="Sederoff R.R."/>
            <person name="Wang G."/>
            <person name="Qu G."/>
            <person name="Chen S."/>
        </authorList>
    </citation>
    <scope>NUCLEOTIDE SEQUENCE [LARGE SCALE GENOMIC DNA]</scope>
    <source>
        <strain evidence="1">SC-2020</strain>
    </source>
</reference>
<evidence type="ECO:0000313" key="2">
    <source>
        <dbReference type="Proteomes" id="UP001164929"/>
    </source>
</evidence>
<protein>
    <submittedName>
        <fullName evidence="1">Uncharacterized protein</fullName>
    </submittedName>
</protein>
<dbReference type="Proteomes" id="UP001164929">
    <property type="component" value="Chromosome 1"/>
</dbReference>
<evidence type="ECO:0000313" key="1">
    <source>
        <dbReference type="EMBL" id="KAJ7009411.1"/>
    </source>
</evidence>
<comment type="caution">
    <text evidence="1">The sequence shown here is derived from an EMBL/GenBank/DDBJ whole genome shotgun (WGS) entry which is preliminary data.</text>
</comment>
<accession>A0AAD6WEZ3</accession>
<sequence length="67" mass="7991">MRNIPKAYDHGRGIIIIDVWTWARSFKATIYLEKREKSTEVWQKARREKTALQAMAGHKERKLMFSL</sequence>